<reference evidence="1" key="1">
    <citation type="journal article" date="2019" name="bioRxiv">
        <title>The Genome of the Zebra Mussel, Dreissena polymorpha: A Resource for Invasive Species Research.</title>
        <authorList>
            <person name="McCartney M.A."/>
            <person name="Auch B."/>
            <person name="Kono T."/>
            <person name="Mallez S."/>
            <person name="Zhang Y."/>
            <person name="Obille A."/>
            <person name="Becker A."/>
            <person name="Abrahante J.E."/>
            <person name="Garbe J."/>
            <person name="Badalamenti J.P."/>
            <person name="Herman A."/>
            <person name="Mangelson H."/>
            <person name="Liachko I."/>
            <person name="Sullivan S."/>
            <person name="Sone E.D."/>
            <person name="Koren S."/>
            <person name="Silverstein K.A.T."/>
            <person name="Beckman K.B."/>
            <person name="Gohl D.M."/>
        </authorList>
    </citation>
    <scope>NUCLEOTIDE SEQUENCE</scope>
    <source>
        <strain evidence="1">Duluth1</strain>
        <tissue evidence="1">Whole animal</tissue>
    </source>
</reference>
<comment type="caution">
    <text evidence="1">The sequence shown here is derived from an EMBL/GenBank/DDBJ whole genome shotgun (WGS) entry which is preliminary data.</text>
</comment>
<dbReference type="AlphaFoldDB" id="A0A9D4MII2"/>
<organism evidence="1 2">
    <name type="scientific">Dreissena polymorpha</name>
    <name type="common">Zebra mussel</name>
    <name type="synonym">Mytilus polymorpha</name>
    <dbReference type="NCBI Taxonomy" id="45954"/>
    <lineage>
        <taxon>Eukaryota</taxon>
        <taxon>Metazoa</taxon>
        <taxon>Spiralia</taxon>
        <taxon>Lophotrochozoa</taxon>
        <taxon>Mollusca</taxon>
        <taxon>Bivalvia</taxon>
        <taxon>Autobranchia</taxon>
        <taxon>Heteroconchia</taxon>
        <taxon>Euheterodonta</taxon>
        <taxon>Imparidentia</taxon>
        <taxon>Neoheterodontei</taxon>
        <taxon>Myida</taxon>
        <taxon>Dreissenoidea</taxon>
        <taxon>Dreissenidae</taxon>
        <taxon>Dreissena</taxon>
    </lineage>
</organism>
<gene>
    <name evidence="1" type="ORF">DPMN_001483</name>
</gene>
<protein>
    <submittedName>
        <fullName evidence="1">Uncharacterized protein</fullName>
    </submittedName>
</protein>
<evidence type="ECO:0000313" key="1">
    <source>
        <dbReference type="EMBL" id="KAH3877608.1"/>
    </source>
</evidence>
<proteinExistence type="predicted"/>
<sequence>MYSDSDRHKELGECDKLLTPAEPEHDFDCAEPRLQEVKDIVRKARASSAPGQMEYRTKCTRTAQRSCYGCGN</sequence>
<accession>A0A9D4MII2</accession>
<dbReference type="EMBL" id="JAIWYP010000001">
    <property type="protein sequence ID" value="KAH3877608.1"/>
    <property type="molecule type" value="Genomic_DNA"/>
</dbReference>
<keyword evidence="2" id="KW-1185">Reference proteome</keyword>
<evidence type="ECO:0000313" key="2">
    <source>
        <dbReference type="Proteomes" id="UP000828390"/>
    </source>
</evidence>
<reference evidence="1" key="2">
    <citation type="submission" date="2020-11" db="EMBL/GenBank/DDBJ databases">
        <authorList>
            <person name="McCartney M.A."/>
            <person name="Auch B."/>
            <person name="Kono T."/>
            <person name="Mallez S."/>
            <person name="Becker A."/>
            <person name="Gohl D.M."/>
            <person name="Silverstein K.A.T."/>
            <person name="Koren S."/>
            <person name="Bechman K.B."/>
            <person name="Herman A."/>
            <person name="Abrahante J.E."/>
            <person name="Garbe J."/>
        </authorList>
    </citation>
    <scope>NUCLEOTIDE SEQUENCE</scope>
    <source>
        <strain evidence="1">Duluth1</strain>
        <tissue evidence="1">Whole animal</tissue>
    </source>
</reference>
<name>A0A9D4MII2_DREPO</name>
<dbReference type="Proteomes" id="UP000828390">
    <property type="component" value="Unassembled WGS sequence"/>
</dbReference>